<dbReference type="Gene3D" id="3.50.50.60">
    <property type="entry name" value="FAD/NAD(P)-binding domain"/>
    <property type="match status" value="2"/>
</dbReference>
<comment type="caution">
    <text evidence="7">The sequence shown here is derived from an EMBL/GenBank/DDBJ whole genome shotgun (WGS) entry which is preliminary data.</text>
</comment>
<dbReference type="SUPFAM" id="SSF54373">
    <property type="entry name" value="FAD-linked reductases, C-terminal domain"/>
    <property type="match status" value="1"/>
</dbReference>
<dbReference type="AlphaFoldDB" id="A0A6B2JT91"/>
<comment type="cofactor">
    <cofactor evidence="1">
        <name>FAD</name>
        <dbReference type="ChEBI" id="CHEBI:57692"/>
    </cofactor>
</comment>
<protein>
    <submittedName>
        <fullName evidence="7">GMC family oxidoreductase</fullName>
    </submittedName>
</protein>
<dbReference type="PANTHER" id="PTHR42784">
    <property type="entry name" value="PYRANOSE 2-OXIDASE"/>
    <property type="match status" value="1"/>
</dbReference>
<evidence type="ECO:0000256" key="4">
    <source>
        <dbReference type="ARBA" id="ARBA00022827"/>
    </source>
</evidence>
<keyword evidence="3" id="KW-0285">Flavoprotein</keyword>
<dbReference type="InterPro" id="IPR007867">
    <property type="entry name" value="GMC_OxRtase_C"/>
</dbReference>
<evidence type="ECO:0000259" key="6">
    <source>
        <dbReference type="Pfam" id="PF05199"/>
    </source>
</evidence>
<dbReference type="GO" id="GO:0016614">
    <property type="term" value="F:oxidoreductase activity, acting on CH-OH group of donors"/>
    <property type="evidence" value="ECO:0007669"/>
    <property type="project" value="InterPro"/>
</dbReference>
<dbReference type="Proteomes" id="UP000474757">
    <property type="component" value="Unassembled WGS sequence"/>
</dbReference>
<dbReference type="InterPro" id="IPR051473">
    <property type="entry name" value="P2Ox-like"/>
</dbReference>
<evidence type="ECO:0000313" key="8">
    <source>
        <dbReference type="Proteomes" id="UP000474757"/>
    </source>
</evidence>
<dbReference type="SUPFAM" id="SSF51905">
    <property type="entry name" value="FAD/NAD(P)-binding domain"/>
    <property type="match status" value="1"/>
</dbReference>
<dbReference type="EMBL" id="JAAGAB010000001">
    <property type="protein sequence ID" value="NDU99383.1"/>
    <property type="molecule type" value="Genomic_DNA"/>
</dbReference>
<comment type="similarity">
    <text evidence="2">Belongs to the GMC oxidoreductase family.</text>
</comment>
<keyword evidence="5" id="KW-0560">Oxidoreductase</keyword>
<dbReference type="PANTHER" id="PTHR42784:SF1">
    <property type="entry name" value="PYRANOSE 2-OXIDASE"/>
    <property type="match status" value="1"/>
</dbReference>
<evidence type="ECO:0000256" key="5">
    <source>
        <dbReference type="ARBA" id="ARBA00023002"/>
    </source>
</evidence>
<feature type="domain" description="Glucose-methanol-choline oxidoreductase C-terminal" evidence="6">
    <location>
        <begin position="384"/>
        <end position="532"/>
    </location>
</feature>
<accession>A0A6B2JT91</accession>
<dbReference type="Pfam" id="PF13450">
    <property type="entry name" value="NAD_binding_8"/>
    <property type="match status" value="1"/>
</dbReference>
<dbReference type="InterPro" id="IPR036188">
    <property type="entry name" value="FAD/NAD-bd_sf"/>
</dbReference>
<dbReference type="RefSeq" id="WP_163888823.1">
    <property type="nucleotide sequence ID" value="NZ_JAAFYS010000001.1"/>
</dbReference>
<dbReference type="Pfam" id="PF05199">
    <property type="entry name" value="GMC_oxred_C"/>
    <property type="match status" value="1"/>
</dbReference>
<keyword evidence="8" id="KW-1185">Reference proteome</keyword>
<evidence type="ECO:0000256" key="1">
    <source>
        <dbReference type="ARBA" id="ARBA00001974"/>
    </source>
</evidence>
<evidence type="ECO:0000313" key="7">
    <source>
        <dbReference type="EMBL" id="NDU99383.1"/>
    </source>
</evidence>
<organism evidence="7 8">
    <name type="scientific">Pseudoroseicyclus tamaricis</name>
    <dbReference type="NCBI Taxonomy" id="2705421"/>
    <lineage>
        <taxon>Bacteria</taxon>
        <taxon>Pseudomonadati</taxon>
        <taxon>Pseudomonadota</taxon>
        <taxon>Alphaproteobacteria</taxon>
        <taxon>Rhodobacterales</taxon>
        <taxon>Paracoccaceae</taxon>
        <taxon>Pseudoroseicyclus</taxon>
    </lineage>
</organism>
<proteinExistence type="inferred from homology"/>
<sequence length="550" mass="59825">MRDPAYDAIVIGSGPSGSFAAKELTEQGLTVLMLEAGPKVGPEQFDPARKPAKPAAINVIERAMATLKGQGAQARAPFYRGMFSQFYVSDRDHPYTTPKDAPYIWIRGRQAGGRSHTFGRVLMRWSDDDFRAHSLTGNGVDWPISYDDLAPYYDEVEGFLGLYGNADGVESLPDPVAKHPAHLSPAEEAFKANLERRFPARHAVAWRAVAPTPDRIFPPLRAALETGLLTIRYDSIAARILTEGGRATGVEVIDRESRARETLRADQILCAASPIETIRLLFNSADEAHPDGLGNSAGLLGRYFMDQLPMLGLGAFPEVPGWAEVAGFPEDPFYDPSGGIFIPRFDRASPDRGEFSFQGAIGRSPVPEGDPSALLFFGFGQMQPHADNRVMLDPRKKDRWGLPAPHIICKIRGADHALLAEQEEAFLSTINGAGGVVEFLGSPHGIREWGRGAYPDESRLMRFLFKRFFHRVMVMGAGIHECGGARMGNDPAVSVTDDHGRLWDVQGVTLVDASTFAGSGVSGTTLTIMAQAVRSARAIARATNRRQAAG</sequence>
<evidence type="ECO:0000256" key="3">
    <source>
        <dbReference type="ARBA" id="ARBA00022630"/>
    </source>
</evidence>
<gene>
    <name evidence="7" type="ORF">GZA08_00150</name>
</gene>
<reference evidence="7 8" key="1">
    <citation type="submission" date="2020-02" db="EMBL/GenBank/DDBJ databases">
        <title>Pseudoroseicyclus tamarix, sp. nov., isolated from offshore sediment of a Tamarix chinensis forest.</title>
        <authorList>
            <person name="Gai Y."/>
        </authorList>
    </citation>
    <scope>NUCLEOTIDE SEQUENCE [LARGE SCALE GENOMIC DNA]</scope>
    <source>
        <strain evidence="7 8">CLL3-39</strain>
    </source>
</reference>
<keyword evidence="4" id="KW-0274">FAD</keyword>
<evidence type="ECO:0000256" key="2">
    <source>
        <dbReference type="ARBA" id="ARBA00010790"/>
    </source>
</evidence>
<name>A0A6B2JT91_9RHOB</name>